<name>A0A2H3JR63_WOLCO</name>
<dbReference type="STRING" id="742152.A0A2H3JR63"/>
<feature type="chain" id="PRO_5013763110" evidence="1">
    <location>
        <begin position="20"/>
        <end position="193"/>
    </location>
</feature>
<feature type="signal peptide" evidence="1">
    <location>
        <begin position="1"/>
        <end position="19"/>
    </location>
</feature>
<dbReference type="EMBL" id="KB467965">
    <property type="protein sequence ID" value="PCH39154.1"/>
    <property type="molecule type" value="Genomic_DNA"/>
</dbReference>
<dbReference type="OrthoDB" id="3249523at2759"/>
<proteinExistence type="predicted"/>
<evidence type="ECO:0000313" key="3">
    <source>
        <dbReference type="Proteomes" id="UP000218811"/>
    </source>
</evidence>
<keyword evidence="3" id="KW-1185">Reference proteome</keyword>
<accession>A0A2H3JR63</accession>
<evidence type="ECO:0000313" key="2">
    <source>
        <dbReference type="EMBL" id="PCH39154.1"/>
    </source>
</evidence>
<protein>
    <submittedName>
        <fullName evidence="2">Uncharacterized protein</fullName>
    </submittedName>
</protein>
<keyword evidence="1" id="KW-0732">Signal</keyword>
<gene>
    <name evidence="2" type="ORF">WOLCODRAFT_158690</name>
</gene>
<organism evidence="2 3">
    <name type="scientific">Wolfiporia cocos (strain MD-104)</name>
    <name type="common">Brown rot fungus</name>
    <dbReference type="NCBI Taxonomy" id="742152"/>
    <lineage>
        <taxon>Eukaryota</taxon>
        <taxon>Fungi</taxon>
        <taxon>Dikarya</taxon>
        <taxon>Basidiomycota</taxon>
        <taxon>Agaricomycotina</taxon>
        <taxon>Agaricomycetes</taxon>
        <taxon>Polyporales</taxon>
        <taxon>Phaeolaceae</taxon>
        <taxon>Wolfiporia</taxon>
    </lineage>
</organism>
<reference evidence="2 3" key="1">
    <citation type="journal article" date="2012" name="Science">
        <title>The Paleozoic origin of enzymatic lignin decomposition reconstructed from 31 fungal genomes.</title>
        <authorList>
            <person name="Floudas D."/>
            <person name="Binder M."/>
            <person name="Riley R."/>
            <person name="Barry K."/>
            <person name="Blanchette R.A."/>
            <person name="Henrissat B."/>
            <person name="Martinez A.T."/>
            <person name="Otillar R."/>
            <person name="Spatafora J.W."/>
            <person name="Yadav J.S."/>
            <person name="Aerts A."/>
            <person name="Benoit I."/>
            <person name="Boyd A."/>
            <person name="Carlson A."/>
            <person name="Copeland A."/>
            <person name="Coutinho P.M."/>
            <person name="de Vries R.P."/>
            <person name="Ferreira P."/>
            <person name="Findley K."/>
            <person name="Foster B."/>
            <person name="Gaskell J."/>
            <person name="Glotzer D."/>
            <person name="Gorecki P."/>
            <person name="Heitman J."/>
            <person name="Hesse C."/>
            <person name="Hori C."/>
            <person name="Igarashi K."/>
            <person name="Jurgens J.A."/>
            <person name="Kallen N."/>
            <person name="Kersten P."/>
            <person name="Kohler A."/>
            <person name="Kuees U."/>
            <person name="Kumar T.K.A."/>
            <person name="Kuo A."/>
            <person name="LaButti K."/>
            <person name="Larrondo L.F."/>
            <person name="Lindquist E."/>
            <person name="Ling A."/>
            <person name="Lombard V."/>
            <person name="Lucas S."/>
            <person name="Lundell T."/>
            <person name="Martin R."/>
            <person name="McLaughlin D.J."/>
            <person name="Morgenstern I."/>
            <person name="Morin E."/>
            <person name="Murat C."/>
            <person name="Nagy L.G."/>
            <person name="Nolan M."/>
            <person name="Ohm R.A."/>
            <person name="Patyshakuliyeva A."/>
            <person name="Rokas A."/>
            <person name="Ruiz-Duenas F.J."/>
            <person name="Sabat G."/>
            <person name="Salamov A."/>
            <person name="Samejima M."/>
            <person name="Schmutz J."/>
            <person name="Slot J.C."/>
            <person name="St John F."/>
            <person name="Stenlid J."/>
            <person name="Sun H."/>
            <person name="Sun S."/>
            <person name="Syed K."/>
            <person name="Tsang A."/>
            <person name="Wiebenga A."/>
            <person name="Young D."/>
            <person name="Pisabarro A."/>
            <person name="Eastwood D.C."/>
            <person name="Martin F."/>
            <person name="Cullen D."/>
            <person name="Grigoriev I.V."/>
            <person name="Hibbett D.S."/>
        </authorList>
    </citation>
    <scope>NUCLEOTIDE SEQUENCE [LARGE SCALE GENOMIC DNA]</scope>
    <source>
        <strain evidence="2 3">MD-104</strain>
    </source>
</reference>
<dbReference type="AlphaFoldDB" id="A0A2H3JR63"/>
<sequence>MKLLTSLSSFAALAITCHAFVSPSSALQKRDVCADGIVTSTSTIAVGDKIVDVSTVNCPASIKSRFASKRESSVTVNVCDAMCSNSCNSDSGNQAPSQSDCGTIVNAIEIMSGSGTMDSTFNVEPDDMMQLTYNTCRFFFENMSGNTLEYCWDALSDMASAAVTECFPSTQTLYSEGLCQASSGMWAVGAAHA</sequence>
<dbReference type="Proteomes" id="UP000218811">
    <property type="component" value="Unassembled WGS sequence"/>
</dbReference>
<dbReference type="OMA" id="DCATIMD"/>
<evidence type="ECO:0000256" key="1">
    <source>
        <dbReference type="SAM" id="SignalP"/>
    </source>
</evidence>